<dbReference type="Gene3D" id="1.10.10.10">
    <property type="entry name" value="Winged helix-like DNA-binding domain superfamily/Winged helix DNA-binding domain"/>
    <property type="match status" value="1"/>
</dbReference>
<name>A0ABP8D5L5_9ACTN</name>
<dbReference type="Pfam" id="PF12802">
    <property type="entry name" value="MarR_2"/>
    <property type="match status" value="1"/>
</dbReference>
<dbReference type="Proteomes" id="UP001500620">
    <property type="component" value="Unassembled WGS sequence"/>
</dbReference>
<dbReference type="PANTHER" id="PTHR13947:SF37">
    <property type="entry name" value="LD18367P"/>
    <property type="match status" value="1"/>
</dbReference>
<sequence length="330" mass="36025">MTIESVASFRQFNRFYTNLIGVLRAGLLDSPYSLAEARVLYELAAAPVPALDVADLRQGLDMDAGYLSRILGRFENDGLVVRERSDADARKQRIRLTDSGRAAQAELDKRSDAQAATLLDAVTEADRRRLIGAMDAIQSILGGGVASAPTVVLRPPGPGDLGWVVQRHGALYASEYGWNDEFEGLVARIVADYADSHDPRWDRGWIAEIDGEPVGSIFCVRADPSESAVDDASGRGDVAAGGVPAAPVTAKLRLLLVEPSARGMGVGGRLVDECIRFAKSAGYREMVLFTHDILDSARRIYQRAGFVLDSEERKPAYGKDLVHQHWRRNF</sequence>
<dbReference type="InterPro" id="IPR036390">
    <property type="entry name" value="WH_DNA-bd_sf"/>
</dbReference>
<dbReference type="PROSITE" id="PS50995">
    <property type="entry name" value="HTH_MARR_2"/>
    <property type="match status" value="1"/>
</dbReference>
<dbReference type="InterPro" id="IPR036388">
    <property type="entry name" value="WH-like_DNA-bd_sf"/>
</dbReference>
<organism evidence="4 5">
    <name type="scientific">Dactylosporangium darangshiense</name>
    <dbReference type="NCBI Taxonomy" id="579108"/>
    <lineage>
        <taxon>Bacteria</taxon>
        <taxon>Bacillati</taxon>
        <taxon>Actinomycetota</taxon>
        <taxon>Actinomycetes</taxon>
        <taxon>Micromonosporales</taxon>
        <taxon>Micromonosporaceae</taxon>
        <taxon>Dactylosporangium</taxon>
    </lineage>
</organism>
<dbReference type="InterPro" id="IPR000182">
    <property type="entry name" value="GNAT_dom"/>
</dbReference>
<gene>
    <name evidence="4" type="ORF">GCM10022255_025590</name>
</gene>
<reference evidence="5" key="1">
    <citation type="journal article" date="2019" name="Int. J. Syst. Evol. Microbiol.">
        <title>The Global Catalogue of Microorganisms (GCM) 10K type strain sequencing project: providing services to taxonomists for standard genome sequencing and annotation.</title>
        <authorList>
            <consortium name="The Broad Institute Genomics Platform"/>
            <consortium name="The Broad Institute Genome Sequencing Center for Infectious Disease"/>
            <person name="Wu L."/>
            <person name="Ma J."/>
        </authorList>
    </citation>
    <scope>NUCLEOTIDE SEQUENCE [LARGE SCALE GENOMIC DNA]</scope>
    <source>
        <strain evidence="5">JCM 17441</strain>
    </source>
</reference>
<proteinExistence type="predicted"/>
<keyword evidence="1" id="KW-0808">Transferase</keyword>
<dbReference type="InterPro" id="IPR016181">
    <property type="entry name" value="Acyl_CoA_acyltransferase"/>
</dbReference>
<evidence type="ECO:0000313" key="5">
    <source>
        <dbReference type="Proteomes" id="UP001500620"/>
    </source>
</evidence>
<dbReference type="Pfam" id="PF00583">
    <property type="entry name" value="Acetyltransf_1"/>
    <property type="match status" value="1"/>
</dbReference>
<dbReference type="PROSITE" id="PS51186">
    <property type="entry name" value="GNAT"/>
    <property type="match status" value="1"/>
</dbReference>
<evidence type="ECO:0000259" key="2">
    <source>
        <dbReference type="PROSITE" id="PS50995"/>
    </source>
</evidence>
<dbReference type="InterPro" id="IPR000835">
    <property type="entry name" value="HTH_MarR-typ"/>
</dbReference>
<keyword evidence="5" id="KW-1185">Reference proteome</keyword>
<dbReference type="EMBL" id="BAABAT010000005">
    <property type="protein sequence ID" value="GAA4247888.1"/>
    <property type="molecule type" value="Genomic_DNA"/>
</dbReference>
<dbReference type="InterPro" id="IPR050769">
    <property type="entry name" value="NAT_camello-type"/>
</dbReference>
<evidence type="ECO:0000259" key="3">
    <source>
        <dbReference type="PROSITE" id="PS51186"/>
    </source>
</evidence>
<dbReference type="SUPFAM" id="SSF55729">
    <property type="entry name" value="Acyl-CoA N-acyltransferases (Nat)"/>
    <property type="match status" value="1"/>
</dbReference>
<dbReference type="Gene3D" id="3.40.630.30">
    <property type="match status" value="1"/>
</dbReference>
<accession>A0ABP8D5L5</accession>
<feature type="domain" description="N-acetyltransferase" evidence="3">
    <location>
        <begin position="151"/>
        <end position="328"/>
    </location>
</feature>
<dbReference type="PANTHER" id="PTHR13947">
    <property type="entry name" value="GNAT FAMILY N-ACETYLTRANSFERASE"/>
    <property type="match status" value="1"/>
</dbReference>
<dbReference type="SMART" id="SM00347">
    <property type="entry name" value="HTH_MARR"/>
    <property type="match status" value="1"/>
</dbReference>
<comment type="caution">
    <text evidence="4">The sequence shown here is derived from an EMBL/GenBank/DDBJ whole genome shotgun (WGS) entry which is preliminary data.</text>
</comment>
<protein>
    <submittedName>
        <fullName evidence="4">Helix-turn-helix domain-containing GNAT family N-acetyltransferase</fullName>
    </submittedName>
</protein>
<feature type="domain" description="HTH marR-type" evidence="2">
    <location>
        <begin position="1"/>
        <end position="139"/>
    </location>
</feature>
<dbReference type="SUPFAM" id="SSF46785">
    <property type="entry name" value="Winged helix' DNA-binding domain"/>
    <property type="match status" value="1"/>
</dbReference>
<dbReference type="CDD" id="cd04301">
    <property type="entry name" value="NAT_SF"/>
    <property type="match status" value="1"/>
</dbReference>
<dbReference type="RefSeq" id="WP_345124786.1">
    <property type="nucleotide sequence ID" value="NZ_BAABAT010000005.1"/>
</dbReference>
<evidence type="ECO:0000256" key="1">
    <source>
        <dbReference type="ARBA" id="ARBA00022679"/>
    </source>
</evidence>
<evidence type="ECO:0000313" key="4">
    <source>
        <dbReference type="EMBL" id="GAA4247888.1"/>
    </source>
</evidence>